<accession>A0A0A9GF42</accession>
<evidence type="ECO:0000313" key="1">
    <source>
        <dbReference type="EMBL" id="JAE19298.1"/>
    </source>
</evidence>
<sequence length="135" mass="14539">MSTENTLVQICAAMLVCHGEKQIQKVIHDALSVASNVTSDILRFTDPIDFPGGGAPPEVVSKGSARGVSIPDLFVRLRHSVIALQRLSQGTATLRASVQALGVNVQEAGQALLMEGATRLRRDQVKLVKDRLNRL</sequence>
<protein>
    <submittedName>
        <fullName evidence="1">Uncharacterized protein</fullName>
    </submittedName>
</protein>
<organism evidence="1">
    <name type="scientific">Arundo donax</name>
    <name type="common">Giant reed</name>
    <name type="synonym">Donax arundinaceus</name>
    <dbReference type="NCBI Taxonomy" id="35708"/>
    <lineage>
        <taxon>Eukaryota</taxon>
        <taxon>Viridiplantae</taxon>
        <taxon>Streptophyta</taxon>
        <taxon>Embryophyta</taxon>
        <taxon>Tracheophyta</taxon>
        <taxon>Spermatophyta</taxon>
        <taxon>Magnoliopsida</taxon>
        <taxon>Liliopsida</taxon>
        <taxon>Poales</taxon>
        <taxon>Poaceae</taxon>
        <taxon>PACMAD clade</taxon>
        <taxon>Arundinoideae</taxon>
        <taxon>Arundineae</taxon>
        <taxon>Arundo</taxon>
    </lineage>
</organism>
<reference evidence="1" key="2">
    <citation type="journal article" date="2015" name="Data Brief">
        <title>Shoot transcriptome of the giant reed, Arundo donax.</title>
        <authorList>
            <person name="Barrero R.A."/>
            <person name="Guerrero F.D."/>
            <person name="Moolhuijzen P."/>
            <person name="Goolsby J.A."/>
            <person name="Tidwell J."/>
            <person name="Bellgard S.E."/>
            <person name="Bellgard M.I."/>
        </authorList>
    </citation>
    <scope>NUCLEOTIDE SEQUENCE</scope>
    <source>
        <tissue evidence="1">Shoot tissue taken approximately 20 cm above the soil surface</tissue>
    </source>
</reference>
<dbReference type="EMBL" id="GBRH01178598">
    <property type="protein sequence ID" value="JAE19298.1"/>
    <property type="molecule type" value="Transcribed_RNA"/>
</dbReference>
<proteinExistence type="predicted"/>
<name>A0A0A9GF42_ARUDO</name>
<dbReference type="AlphaFoldDB" id="A0A0A9GF42"/>
<reference evidence="1" key="1">
    <citation type="submission" date="2014-09" db="EMBL/GenBank/DDBJ databases">
        <authorList>
            <person name="Magalhaes I.L.F."/>
            <person name="Oliveira U."/>
            <person name="Santos F.R."/>
            <person name="Vidigal T.H.D.A."/>
            <person name="Brescovit A.D."/>
            <person name="Santos A.J."/>
        </authorList>
    </citation>
    <scope>NUCLEOTIDE SEQUENCE</scope>
    <source>
        <tissue evidence="1">Shoot tissue taken approximately 20 cm above the soil surface</tissue>
    </source>
</reference>